<keyword evidence="7" id="KW-1185">Reference proteome</keyword>
<dbReference type="InterPro" id="IPR000792">
    <property type="entry name" value="Tscrpt_reg_LuxR_C"/>
</dbReference>
<accession>A0A6I4V1T6</accession>
<evidence type="ECO:0000313" key="6">
    <source>
        <dbReference type="EMBL" id="MXP48259.1"/>
    </source>
</evidence>
<feature type="domain" description="HTH luxR-type" evidence="5">
    <location>
        <begin position="150"/>
        <end position="215"/>
    </location>
</feature>
<evidence type="ECO:0000256" key="1">
    <source>
        <dbReference type="ARBA" id="ARBA00023015"/>
    </source>
</evidence>
<keyword evidence="3" id="KW-0804">Transcription</keyword>
<dbReference type="SUPFAM" id="SSF46894">
    <property type="entry name" value="C-terminal effector domain of the bipartite response regulators"/>
    <property type="match status" value="1"/>
</dbReference>
<dbReference type="EMBL" id="WTYP01000002">
    <property type="protein sequence ID" value="MXP48259.1"/>
    <property type="molecule type" value="Genomic_DNA"/>
</dbReference>
<gene>
    <name evidence="6" type="ORF">GRI43_12760</name>
</gene>
<dbReference type="PROSITE" id="PS50043">
    <property type="entry name" value="HTH_LUXR_2"/>
    <property type="match status" value="1"/>
</dbReference>
<dbReference type="Gene3D" id="1.10.10.10">
    <property type="entry name" value="Winged helix-like DNA-binding domain superfamily/Winged helix DNA-binding domain"/>
    <property type="match status" value="1"/>
</dbReference>
<keyword evidence="1" id="KW-0805">Transcription regulation</keyword>
<dbReference type="GO" id="GO:0003677">
    <property type="term" value="F:DNA binding"/>
    <property type="evidence" value="ECO:0007669"/>
    <property type="project" value="UniProtKB-KW"/>
</dbReference>
<dbReference type="GO" id="GO:0006355">
    <property type="term" value="P:regulation of DNA-templated transcription"/>
    <property type="evidence" value="ECO:0007669"/>
    <property type="project" value="InterPro"/>
</dbReference>
<evidence type="ECO:0000256" key="2">
    <source>
        <dbReference type="ARBA" id="ARBA00023125"/>
    </source>
</evidence>
<dbReference type="PANTHER" id="PTHR44688">
    <property type="entry name" value="DNA-BINDING TRANSCRIPTIONAL ACTIVATOR DEVR_DOSR"/>
    <property type="match status" value="1"/>
</dbReference>
<dbReference type="PRINTS" id="PR00038">
    <property type="entry name" value="HTHLUXR"/>
</dbReference>
<protein>
    <recommendedName>
        <fullName evidence="5">HTH luxR-type domain-containing protein</fullName>
    </recommendedName>
</protein>
<dbReference type="RefSeq" id="WP_160731458.1">
    <property type="nucleotide sequence ID" value="NZ_WTYP01000002.1"/>
</dbReference>
<reference evidence="6 7" key="1">
    <citation type="submission" date="2019-12" db="EMBL/GenBank/DDBJ databases">
        <title>Genomic-based taxomic classification of the family Erythrobacteraceae.</title>
        <authorList>
            <person name="Xu L."/>
        </authorList>
    </citation>
    <scope>NUCLEOTIDE SEQUENCE [LARGE SCALE GENOMIC DNA]</scope>
    <source>
        <strain evidence="6 7">SW-109</strain>
    </source>
</reference>
<dbReference type="OrthoDB" id="7201814at2"/>
<dbReference type="InterPro" id="IPR036388">
    <property type="entry name" value="WH-like_DNA-bd_sf"/>
</dbReference>
<evidence type="ECO:0000256" key="3">
    <source>
        <dbReference type="ARBA" id="ARBA00023163"/>
    </source>
</evidence>
<dbReference type="Pfam" id="PF00196">
    <property type="entry name" value="GerE"/>
    <property type="match status" value="1"/>
</dbReference>
<dbReference type="PANTHER" id="PTHR44688:SF16">
    <property type="entry name" value="DNA-BINDING TRANSCRIPTIONAL ACTIVATOR DEVR_DOSR"/>
    <property type="match status" value="1"/>
</dbReference>
<name>A0A6I4V1T6_9SPHN</name>
<evidence type="ECO:0000259" key="5">
    <source>
        <dbReference type="PROSITE" id="PS50043"/>
    </source>
</evidence>
<feature type="region of interest" description="Disordered" evidence="4">
    <location>
        <begin position="1"/>
        <end position="24"/>
    </location>
</feature>
<keyword evidence="2" id="KW-0238">DNA-binding</keyword>
<dbReference type="AlphaFoldDB" id="A0A6I4V1T6"/>
<dbReference type="Proteomes" id="UP000471435">
    <property type="component" value="Unassembled WGS sequence"/>
</dbReference>
<proteinExistence type="predicted"/>
<evidence type="ECO:0000256" key="4">
    <source>
        <dbReference type="SAM" id="MobiDB-lite"/>
    </source>
</evidence>
<dbReference type="InterPro" id="IPR016032">
    <property type="entry name" value="Sig_transdc_resp-reg_C-effctor"/>
</dbReference>
<organism evidence="6 7">
    <name type="scientific">Pontixanthobacter luteolus</name>
    <dbReference type="NCBI Taxonomy" id="295089"/>
    <lineage>
        <taxon>Bacteria</taxon>
        <taxon>Pseudomonadati</taxon>
        <taxon>Pseudomonadota</taxon>
        <taxon>Alphaproteobacteria</taxon>
        <taxon>Sphingomonadales</taxon>
        <taxon>Erythrobacteraceae</taxon>
        <taxon>Pontixanthobacter</taxon>
    </lineage>
</organism>
<evidence type="ECO:0000313" key="7">
    <source>
        <dbReference type="Proteomes" id="UP000471435"/>
    </source>
</evidence>
<comment type="caution">
    <text evidence="6">The sequence shown here is derived from an EMBL/GenBank/DDBJ whole genome shotgun (WGS) entry which is preliminary data.</text>
</comment>
<dbReference type="SMART" id="SM00421">
    <property type="entry name" value="HTH_LUXR"/>
    <property type="match status" value="1"/>
</dbReference>
<dbReference type="CDD" id="cd06170">
    <property type="entry name" value="LuxR_C_like"/>
    <property type="match status" value="1"/>
</dbReference>
<sequence length="217" mass="23835">MELDAPALAVPDGAQASGGDAVRTGPEQRAADMLAEALRASCQTWHCIDGKSRIFLTRDGDWLASDEQAEAVLVDNIAGLSLDQGRLRANGKMAKRFDRLLKAGREPVTIVMPKKDWEGHVILRSSAYNDTTVGVLAYDSENKADAEFASLEEAFGLTPAEANVVHAMVNGYSAAEIAEDRNLSINTVRVHLRHCYEKLGVSSREQLWRKIHPYFLI</sequence>